<dbReference type="InterPro" id="IPR001789">
    <property type="entry name" value="Sig_transdc_resp-reg_receiver"/>
</dbReference>
<dbReference type="EMBL" id="CP000471">
    <property type="protein sequence ID" value="ABK45138.1"/>
    <property type="molecule type" value="Genomic_DNA"/>
</dbReference>
<evidence type="ECO:0000313" key="5">
    <source>
        <dbReference type="EMBL" id="ABK45138.1"/>
    </source>
</evidence>
<name>A0LAZ5_MAGMM</name>
<dbReference type="PANTHER" id="PTHR45339:SF1">
    <property type="entry name" value="HYBRID SIGNAL TRANSDUCTION HISTIDINE KINASE J"/>
    <property type="match status" value="1"/>
</dbReference>
<proteinExistence type="predicted"/>
<reference evidence="5 6" key="2">
    <citation type="journal article" date="2012" name="Int. J. Syst. Evol. Microbiol.">
        <title>Magnetococcus marinus gen. nov., sp. nov., a marine, magnetotactic bacterium that represents a novel lineage (Magnetococcaceae fam. nov.; Magnetococcales ord. nov.) at the base of the Alphaproteobacteria.</title>
        <authorList>
            <person name="Bazylinski D.A."/>
            <person name="Williams T.J."/>
            <person name="Lefevre C.T."/>
            <person name="Berg R.J."/>
            <person name="Zhang C.L."/>
            <person name="Bowser S.S."/>
            <person name="Dean A.J."/>
            <person name="Beveridge T.J."/>
        </authorList>
    </citation>
    <scope>NUCLEOTIDE SEQUENCE [LARGE SCALE GENOMIC DNA]</scope>
    <source>
        <strain evidence="6">ATCC BAA-1437 / JCM 17883 / MC-1</strain>
    </source>
</reference>
<dbReference type="SUPFAM" id="SSF52172">
    <property type="entry name" value="CheY-like"/>
    <property type="match status" value="1"/>
</dbReference>
<accession>A0LAZ5</accession>
<dbReference type="eggNOG" id="COG0784">
    <property type="taxonomic scope" value="Bacteria"/>
</dbReference>
<evidence type="ECO:0000259" key="4">
    <source>
        <dbReference type="PROSITE" id="PS50110"/>
    </source>
</evidence>
<dbReference type="AlphaFoldDB" id="A0LAZ5"/>
<dbReference type="PROSITE" id="PS50110">
    <property type="entry name" value="RESPONSE_REGULATORY"/>
    <property type="match status" value="1"/>
</dbReference>
<feature type="domain" description="Response regulatory" evidence="4">
    <location>
        <begin position="16"/>
        <end position="137"/>
    </location>
</feature>
<dbReference type="PANTHER" id="PTHR45339">
    <property type="entry name" value="HYBRID SIGNAL TRANSDUCTION HISTIDINE KINASE J"/>
    <property type="match status" value="1"/>
</dbReference>
<evidence type="ECO:0000313" key="6">
    <source>
        <dbReference type="Proteomes" id="UP000002586"/>
    </source>
</evidence>
<dbReference type="Gene3D" id="3.40.50.2300">
    <property type="match status" value="1"/>
</dbReference>
<dbReference type="Pfam" id="PF00072">
    <property type="entry name" value="Response_reg"/>
    <property type="match status" value="1"/>
</dbReference>
<dbReference type="CDD" id="cd17546">
    <property type="entry name" value="REC_hyHK_CKI1_RcsC-like"/>
    <property type="match status" value="1"/>
</dbReference>
<sequence>MQRNGSGRKSCGTHRKVLVVDDSEDNRVLLSHYLEEYDQEVVEAVDGHEAIDKFIENNACIDLVLMDLQMPGCDGLSATQRIREWEKAHSVPRVPIVVLSAHATESHRSSSFNAGCDEFVIKPIRRKRLKKIMAQFISDR</sequence>
<keyword evidence="1 3" id="KW-0597">Phosphoprotein</keyword>
<evidence type="ECO:0000256" key="3">
    <source>
        <dbReference type="PROSITE-ProRule" id="PRU00169"/>
    </source>
</evidence>
<gene>
    <name evidence="5" type="ordered locus">Mmc1_2642</name>
</gene>
<protein>
    <submittedName>
        <fullName evidence="5">Response regulator receiver protein</fullName>
    </submittedName>
</protein>
<keyword evidence="2" id="KW-0902">Two-component regulatory system</keyword>
<keyword evidence="6" id="KW-1185">Reference proteome</keyword>
<feature type="modified residue" description="4-aspartylphosphate" evidence="3">
    <location>
        <position position="67"/>
    </location>
</feature>
<dbReference type="GO" id="GO:0000160">
    <property type="term" value="P:phosphorelay signal transduction system"/>
    <property type="evidence" value="ECO:0007669"/>
    <property type="project" value="UniProtKB-KW"/>
</dbReference>
<dbReference type="InterPro" id="IPR011006">
    <property type="entry name" value="CheY-like_superfamily"/>
</dbReference>
<dbReference type="KEGG" id="mgm:Mmc1_2642"/>
<dbReference type="HOGENOM" id="CLU_000445_69_17_5"/>
<evidence type="ECO:0000256" key="2">
    <source>
        <dbReference type="ARBA" id="ARBA00023012"/>
    </source>
</evidence>
<dbReference type="Proteomes" id="UP000002586">
    <property type="component" value="Chromosome"/>
</dbReference>
<dbReference type="SMART" id="SM00448">
    <property type="entry name" value="REC"/>
    <property type="match status" value="1"/>
</dbReference>
<reference evidence="6" key="1">
    <citation type="journal article" date="2009" name="Appl. Environ. Microbiol.">
        <title>Complete genome sequence of the chemolithoautotrophic marine magnetotactic coccus strain MC-1.</title>
        <authorList>
            <person name="Schubbe S."/>
            <person name="Williams T.J."/>
            <person name="Xie G."/>
            <person name="Kiss H.E."/>
            <person name="Brettin T.S."/>
            <person name="Martinez D."/>
            <person name="Ross C.A."/>
            <person name="Schuler D."/>
            <person name="Cox B.L."/>
            <person name="Nealson K.H."/>
            <person name="Bazylinski D.A."/>
        </authorList>
    </citation>
    <scope>NUCLEOTIDE SEQUENCE [LARGE SCALE GENOMIC DNA]</scope>
    <source>
        <strain evidence="6">ATCC BAA-1437 / JCM 17883 / MC-1</strain>
    </source>
</reference>
<organism evidence="5 6">
    <name type="scientific">Magnetococcus marinus (strain ATCC BAA-1437 / JCM 17883 / MC-1)</name>
    <dbReference type="NCBI Taxonomy" id="156889"/>
    <lineage>
        <taxon>Bacteria</taxon>
        <taxon>Pseudomonadati</taxon>
        <taxon>Pseudomonadota</taxon>
        <taxon>Magnetococcia</taxon>
        <taxon>Magnetococcales</taxon>
        <taxon>Magnetococcaceae</taxon>
        <taxon>Magnetococcus</taxon>
    </lineage>
</organism>
<dbReference type="STRING" id="156889.Mmc1_2642"/>
<evidence type="ECO:0000256" key="1">
    <source>
        <dbReference type="ARBA" id="ARBA00022553"/>
    </source>
</evidence>